<sequence length="203" mass="23339">MQKQQKKSRAQLLHQYYKYTGFYAFIWNNTKKAIMPLLLIIGALLVVNYRVMSISEMLLYVTQNFSKTFIFSLFFASESFLGLLPPDIFIAWTKTTEHPLLYLSLLAVLSYLGGVVSYYYGRTLLLIPKINDYLEGRMSKHIRNMQKWGGFLIAVGALLPLPFAMACLAAGMIKFPQRQFFAFAALRIFRFVIYGFAIYSALS</sequence>
<feature type="transmembrane region" description="Helical" evidence="1">
    <location>
        <begin position="148"/>
        <end position="173"/>
    </location>
</feature>
<dbReference type="OrthoDB" id="1118259at2"/>
<keyword evidence="1" id="KW-0472">Membrane</keyword>
<dbReference type="RefSeq" id="WP_109570360.1">
    <property type="nucleotide sequence ID" value="NZ_CP029463.1"/>
</dbReference>
<keyword evidence="1" id="KW-1133">Transmembrane helix</keyword>
<reference evidence="2 3" key="1">
    <citation type="submission" date="2018-05" db="EMBL/GenBank/DDBJ databases">
        <title>Flavobacterium sp. MEBiC07310.</title>
        <authorList>
            <person name="Baek K."/>
        </authorList>
    </citation>
    <scope>NUCLEOTIDE SEQUENCE [LARGE SCALE GENOMIC DNA]</scope>
    <source>
        <strain evidence="2 3">MEBiC07310</strain>
    </source>
</reference>
<evidence type="ECO:0000313" key="2">
    <source>
        <dbReference type="EMBL" id="AWM15022.1"/>
    </source>
</evidence>
<dbReference type="AlphaFoldDB" id="A0A2U8QXY7"/>
<feature type="transmembrane region" description="Helical" evidence="1">
    <location>
        <begin position="180"/>
        <end position="202"/>
    </location>
</feature>
<feature type="transmembrane region" description="Helical" evidence="1">
    <location>
        <begin position="69"/>
        <end position="93"/>
    </location>
</feature>
<feature type="transmembrane region" description="Helical" evidence="1">
    <location>
        <begin position="100"/>
        <end position="120"/>
    </location>
</feature>
<evidence type="ECO:0000256" key="1">
    <source>
        <dbReference type="SAM" id="Phobius"/>
    </source>
</evidence>
<accession>A0A2U8QXY7</accession>
<dbReference type="EMBL" id="CP029463">
    <property type="protein sequence ID" value="AWM15022.1"/>
    <property type="molecule type" value="Genomic_DNA"/>
</dbReference>
<feature type="transmembrane region" description="Helical" evidence="1">
    <location>
        <begin position="33"/>
        <end position="49"/>
    </location>
</feature>
<proteinExistence type="predicted"/>
<organism evidence="2 3">
    <name type="scientific">Flavobacterium sediminis</name>
    <dbReference type="NCBI Taxonomy" id="2201181"/>
    <lineage>
        <taxon>Bacteria</taxon>
        <taxon>Pseudomonadati</taxon>
        <taxon>Bacteroidota</taxon>
        <taxon>Flavobacteriia</taxon>
        <taxon>Flavobacteriales</taxon>
        <taxon>Flavobacteriaceae</taxon>
        <taxon>Flavobacterium</taxon>
    </lineage>
</organism>
<protein>
    <submittedName>
        <fullName evidence="2">Short-chain dehydrogenase</fullName>
    </submittedName>
</protein>
<gene>
    <name evidence="2" type="ORF">DI487_14940</name>
</gene>
<keyword evidence="1" id="KW-0812">Transmembrane</keyword>
<dbReference type="KEGG" id="fse:DI487_14940"/>
<evidence type="ECO:0000313" key="3">
    <source>
        <dbReference type="Proteomes" id="UP000245429"/>
    </source>
</evidence>
<keyword evidence="3" id="KW-1185">Reference proteome</keyword>
<dbReference type="Proteomes" id="UP000245429">
    <property type="component" value="Chromosome"/>
</dbReference>
<name>A0A2U8QXY7_9FLAO</name>